<evidence type="ECO:0000313" key="4">
    <source>
        <dbReference type="Proteomes" id="UP000568380"/>
    </source>
</evidence>
<gene>
    <name evidence="3" type="ORF">HNR40_008571</name>
</gene>
<keyword evidence="4" id="KW-1185">Reference proteome</keyword>
<sequence>MADRRGLLRTILGGGRAPPLAAPVRGAVPPERTTTAAEQGGGAARTFEAARADVSGGLPSGTALLVVTPVSEGFILRGACCCAQTERLGEVYGKPALSLAALVAPGGVLPVNVLEFMQTWSRPMTELTLWLNERLHRHGGDLKLVIWDDSGYQIPWELFWLSNRHGEGEGWLGGLVTVTRWLSIKTAWPEKIRAYSDAHVCTGPVATFIDEAMDVDHGLFEPYRVEPSASMRDLARALRSGEAGLSLVYVACHGEYGASPRECTLGTMPLVHIDNVNLARLSGSATFVFLNACHSGALGYDTDMFNDRVLRGFSEVFLRSGAAGVLATQGAVGDKLAHQLAGELLRHLGEHPGLSVAEALRAMRAKAAGLAPIDLPDAAGAAVNREILPLLYRFMYVYYGSPATLISPELRVGEP</sequence>
<comment type="caution">
    <text evidence="3">The sequence shown here is derived from an EMBL/GenBank/DDBJ whole genome shotgun (WGS) entry which is preliminary data.</text>
</comment>
<protein>
    <recommendedName>
        <fullName evidence="2">CHAT domain-containing protein</fullName>
    </recommendedName>
</protein>
<accession>A0A7W8ABI3</accession>
<evidence type="ECO:0000259" key="2">
    <source>
        <dbReference type="Pfam" id="PF12770"/>
    </source>
</evidence>
<name>A0A7W8ABI3_9ACTN</name>
<feature type="domain" description="CHAT" evidence="2">
    <location>
        <begin position="225"/>
        <end position="366"/>
    </location>
</feature>
<evidence type="ECO:0000313" key="3">
    <source>
        <dbReference type="EMBL" id="MBB5083068.1"/>
    </source>
</evidence>
<dbReference type="Proteomes" id="UP000568380">
    <property type="component" value="Unassembled WGS sequence"/>
</dbReference>
<evidence type="ECO:0000256" key="1">
    <source>
        <dbReference type="SAM" id="MobiDB-lite"/>
    </source>
</evidence>
<dbReference type="RefSeq" id="WP_184971801.1">
    <property type="nucleotide sequence ID" value="NZ_JACHIN010000015.1"/>
</dbReference>
<proteinExistence type="predicted"/>
<dbReference type="Pfam" id="PF12770">
    <property type="entry name" value="CHAT"/>
    <property type="match status" value="1"/>
</dbReference>
<reference evidence="3 4" key="1">
    <citation type="submission" date="2020-08" db="EMBL/GenBank/DDBJ databases">
        <title>Genomic Encyclopedia of Type Strains, Phase IV (KMG-IV): sequencing the most valuable type-strain genomes for metagenomic binning, comparative biology and taxonomic classification.</title>
        <authorList>
            <person name="Goeker M."/>
        </authorList>
    </citation>
    <scope>NUCLEOTIDE SEQUENCE [LARGE SCALE GENOMIC DNA]</scope>
    <source>
        <strain evidence="3 4">DSM 45385</strain>
    </source>
</reference>
<dbReference type="InterPro" id="IPR024983">
    <property type="entry name" value="CHAT_dom"/>
</dbReference>
<organism evidence="3 4">
    <name type="scientific">Nonomuraea endophytica</name>
    <dbReference type="NCBI Taxonomy" id="714136"/>
    <lineage>
        <taxon>Bacteria</taxon>
        <taxon>Bacillati</taxon>
        <taxon>Actinomycetota</taxon>
        <taxon>Actinomycetes</taxon>
        <taxon>Streptosporangiales</taxon>
        <taxon>Streptosporangiaceae</taxon>
        <taxon>Nonomuraea</taxon>
    </lineage>
</organism>
<dbReference type="EMBL" id="JACHIN010000015">
    <property type="protein sequence ID" value="MBB5083068.1"/>
    <property type="molecule type" value="Genomic_DNA"/>
</dbReference>
<feature type="region of interest" description="Disordered" evidence="1">
    <location>
        <begin position="20"/>
        <end position="43"/>
    </location>
</feature>
<dbReference type="AlphaFoldDB" id="A0A7W8ABI3"/>